<sequence>MTTPNISIQGNQNQIQTGSNNQQIVNQNTQTPEIFDNLKAFIEKIENVSDDEKKLFQTQIDDLKSDYSQPNFARKYSTFMSNASTHVTIGTALWQSGLLPLLTACLPT</sequence>
<evidence type="ECO:0000313" key="1">
    <source>
        <dbReference type="EMBL" id="CAB1210327.1"/>
    </source>
</evidence>
<gene>
    <name evidence="1" type="ORF">SFB21_0755</name>
</gene>
<comment type="caution">
    <text evidence="1">The sequence shown here is derived from an EMBL/GenBank/DDBJ whole genome shotgun (WGS) entry which is preliminary data.</text>
</comment>
<dbReference type="AlphaFoldDB" id="A0A811GAS1"/>
<evidence type="ECO:0000313" key="2">
    <source>
        <dbReference type="Proteomes" id="UP000489961"/>
    </source>
</evidence>
<proteinExistence type="predicted"/>
<organism evidence="1 2">
    <name type="scientific">Acinetobacter bouvetii</name>
    <dbReference type="NCBI Taxonomy" id="202951"/>
    <lineage>
        <taxon>Bacteria</taxon>
        <taxon>Pseudomonadati</taxon>
        <taxon>Pseudomonadota</taxon>
        <taxon>Gammaproteobacteria</taxon>
        <taxon>Moraxellales</taxon>
        <taxon>Moraxellaceae</taxon>
        <taxon>Acinetobacter</taxon>
    </lineage>
</organism>
<reference evidence="1 2" key="1">
    <citation type="submission" date="2020-02" db="EMBL/GenBank/DDBJ databases">
        <authorList>
            <person name="Chaudhuri R."/>
        </authorList>
    </citation>
    <scope>NUCLEOTIDE SEQUENCE [LARGE SCALE GENOMIC DNA]</scope>
    <source>
        <strain evidence="1">SFB21</strain>
    </source>
</reference>
<protein>
    <submittedName>
        <fullName evidence="1">Uncharacterized protein</fullName>
    </submittedName>
</protein>
<accession>A0A811GAS1</accession>
<name>A0A811GAS1_9GAMM</name>
<dbReference type="Proteomes" id="UP000489961">
    <property type="component" value="Unassembled WGS sequence"/>
</dbReference>
<dbReference type="RefSeq" id="WP_174558720.1">
    <property type="nucleotide sequence ID" value="NZ_CADDTS010000014.1"/>
</dbReference>
<dbReference type="EMBL" id="CADDTS010000014">
    <property type="protein sequence ID" value="CAB1210327.1"/>
    <property type="molecule type" value="Genomic_DNA"/>
</dbReference>